<evidence type="ECO:0000256" key="2">
    <source>
        <dbReference type="SAM" id="SignalP"/>
    </source>
</evidence>
<keyword evidence="4" id="KW-1185">Reference proteome</keyword>
<keyword evidence="2" id="KW-0732">Signal</keyword>
<evidence type="ECO:0000313" key="3">
    <source>
        <dbReference type="EMBL" id="OSC99753.1"/>
    </source>
</evidence>
<protein>
    <recommendedName>
        <fullName evidence="5">Secreted protein</fullName>
    </recommendedName>
</protein>
<sequence length="136" mass="14350">MPITLSGWSLAAPFFTFVVLCAVRRAVRVGLVKPGAIARVSIPIVIAPSTISANMNTVNPPKPLHSSSVGYEDVLSGRPCAVGIHSAASPRLVLIFALHPIHLCLNEAFENPTSLNGASSSQPRKPLDAAPMRFLS</sequence>
<feature type="signal peptide" evidence="2">
    <location>
        <begin position="1"/>
        <end position="26"/>
    </location>
</feature>
<gene>
    <name evidence="3" type="ORF">PYCCODRAFT_747539</name>
</gene>
<proteinExistence type="predicted"/>
<evidence type="ECO:0000256" key="1">
    <source>
        <dbReference type="SAM" id="MobiDB-lite"/>
    </source>
</evidence>
<reference evidence="3 4" key="1">
    <citation type="journal article" date="2015" name="Biotechnol. Biofuels">
        <title>Enhanced degradation of softwood versus hardwood by the white-rot fungus Pycnoporus coccineus.</title>
        <authorList>
            <person name="Couturier M."/>
            <person name="Navarro D."/>
            <person name="Chevret D."/>
            <person name="Henrissat B."/>
            <person name="Piumi F."/>
            <person name="Ruiz-Duenas F.J."/>
            <person name="Martinez A.T."/>
            <person name="Grigoriev I.V."/>
            <person name="Riley R."/>
            <person name="Lipzen A."/>
            <person name="Berrin J.G."/>
            <person name="Master E.R."/>
            <person name="Rosso M.N."/>
        </authorList>
    </citation>
    <scope>NUCLEOTIDE SEQUENCE [LARGE SCALE GENOMIC DNA]</scope>
    <source>
        <strain evidence="3 4">BRFM310</strain>
    </source>
</reference>
<evidence type="ECO:0008006" key="5">
    <source>
        <dbReference type="Google" id="ProtNLM"/>
    </source>
</evidence>
<dbReference type="Proteomes" id="UP000193067">
    <property type="component" value="Unassembled WGS sequence"/>
</dbReference>
<feature type="chain" id="PRO_5012869895" description="Secreted protein" evidence="2">
    <location>
        <begin position="27"/>
        <end position="136"/>
    </location>
</feature>
<dbReference type="AlphaFoldDB" id="A0A1Y2IGK4"/>
<accession>A0A1Y2IGK4</accession>
<dbReference type="EMBL" id="KZ084124">
    <property type="protein sequence ID" value="OSC99753.1"/>
    <property type="molecule type" value="Genomic_DNA"/>
</dbReference>
<organism evidence="3 4">
    <name type="scientific">Trametes coccinea (strain BRFM310)</name>
    <name type="common">Pycnoporus coccineus</name>
    <dbReference type="NCBI Taxonomy" id="1353009"/>
    <lineage>
        <taxon>Eukaryota</taxon>
        <taxon>Fungi</taxon>
        <taxon>Dikarya</taxon>
        <taxon>Basidiomycota</taxon>
        <taxon>Agaricomycotina</taxon>
        <taxon>Agaricomycetes</taxon>
        <taxon>Polyporales</taxon>
        <taxon>Polyporaceae</taxon>
        <taxon>Trametes</taxon>
    </lineage>
</organism>
<feature type="region of interest" description="Disordered" evidence="1">
    <location>
        <begin position="115"/>
        <end position="136"/>
    </location>
</feature>
<name>A0A1Y2IGK4_TRAC3</name>
<evidence type="ECO:0000313" key="4">
    <source>
        <dbReference type="Proteomes" id="UP000193067"/>
    </source>
</evidence>